<sequence length="103" mass="11075">MIRFLFRLFGFVIFTAAFIAMIADGVRSIAADRLILTKLGETWSAISPASLIGAQTSVTSHLGPLVWDPLVVSLLLLPTFAVGFVLGLALMVIGKDRTAQLED</sequence>
<evidence type="ECO:0000313" key="3">
    <source>
        <dbReference type="Proteomes" id="UP000223606"/>
    </source>
</evidence>
<keyword evidence="1" id="KW-1133">Transmembrane helix</keyword>
<protein>
    <recommendedName>
        <fullName evidence="4">PetM family of cytochrome b6f complex subunit 7</fullName>
    </recommendedName>
</protein>
<organism evidence="2 3">
    <name type="scientific">Hartmannibacter diazotrophicus</name>
    <dbReference type="NCBI Taxonomy" id="1482074"/>
    <lineage>
        <taxon>Bacteria</taxon>
        <taxon>Pseudomonadati</taxon>
        <taxon>Pseudomonadota</taxon>
        <taxon>Alphaproteobacteria</taxon>
        <taxon>Hyphomicrobiales</taxon>
        <taxon>Pleomorphomonadaceae</taxon>
        <taxon>Hartmannibacter</taxon>
    </lineage>
</organism>
<proteinExistence type="predicted"/>
<evidence type="ECO:0000256" key="1">
    <source>
        <dbReference type="SAM" id="Phobius"/>
    </source>
</evidence>
<dbReference type="EMBL" id="LT960614">
    <property type="protein sequence ID" value="SON53606.1"/>
    <property type="molecule type" value="Genomic_DNA"/>
</dbReference>
<dbReference type="RefSeq" id="WP_099553316.1">
    <property type="nucleotide sequence ID" value="NZ_LT960614.1"/>
</dbReference>
<dbReference type="KEGG" id="hdi:HDIA_0065"/>
<keyword evidence="3" id="KW-1185">Reference proteome</keyword>
<feature type="transmembrane region" description="Helical" evidence="1">
    <location>
        <begin position="70"/>
        <end position="93"/>
    </location>
</feature>
<evidence type="ECO:0008006" key="4">
    <source>
        <dbReference type="Google" id="ProtNLM"/>
    </source>
</evidence>
<keyword evidence="1" id="KW-0472">Membrane</keyword>
<keyword evidence="1" id="KW-0812">Transmembrane</keyword>
<evidence type="ECO:0000313" key="2">
    <source>
        <dbReference type="EMBL" id="SON53606.1"/>
    </source>
</evidence>
<name>A0A2C9D033_9HYPH</name>
<reference evidence="3" key="1">
    <citation type="submission" date="2017-09" db="EMBL/GenBank/DDBJ databases">
        <title>Genome sequence of Nannocystis excedens DSM 71.</title>
        <authorList>
            <person name="Blom J."/>
        </authorList>
    </citation>
    <scope>NUCLEOTIDE SEQUENCE [LARGE SCALE GENOMIC DNA]</scope>
    <source>
        <strain evidence="3">type strain: E19</strain>
    </source>
</reference>
<gene>
    <name evidence="2" type="ORF">HDIA_0065</name>
</gene>
<accession>A0A2C9D033</accession>
<dbReference type="AlphaFoldDB" id="A0A2C9D033"/>
<dbReference type="OrthoDB" id="7679120at2"/>
<dbReference type="Proteomes" id="UP000223606">
    <property type="component" value="Chromosome 1"/>
</dbReference>